<keyword evidence="2" id="KW-1185">Reference proteome</keyword>
<name>X6NIA0_RETFI</name>
<evidence type="ECO:0000313" key="1">
    <source>
        <dbReference type="EMBL" id="ETO25721.1"/>
    </source>
</evidence>
<comment type="caution">
    <text evidence="1">The sequence shown here is derived from an EMBL/GenBank/DDBJ whole genome shotgun (WGS) entry which is preliminary data.</text>
</comment>
<accession>X6NIA0</accession>
<protein>
    <submittedName>
        <fullName evidence="1">Uncharacterized protein</fullName>
    </submittedName>
</protein>
<sequence length="146" mass="17291">MGEELKALIFEKYRSANIWSHLCLFGNKLLTNYLEDAAVHNQSIREKKTDNQHDNDKIARINENSEKIKMSSFKWKTGVILILLDSLLSEKHIPDVKKKRQMIAKLYDNLTKCVEVENKDVRKRIMLVFQQYIKPLVAQWDETLEW</sequence>
<organism evidence="1 2">
    <name type="scientific">Reticulomyxa filosa</name>
    <dbReference type="NCBI Taxonomy" id="46433"/>
    <lineage>
        <taxon>Eukaryota</taxon>
        <taxon>Sar</taxon>
        <taxon>Rhizaria</taxon>
        <taxon>Retaria</taxon>
        <taxon>Foraminifera</taxon>
        <taxon>Monothalamids</taxon>
        <taxon>Reticulomyxidae</taxon>
        <taxon>Reticulomyxa</taxon>
    </lineage>
</organism>
<dbReference type="EMBL" id="ASPP01008322">
    <property type="protein sequence ID" value="ETO25721.1"/>
    <property type="molecule type" value="Genomic_DNA"/>
</dbReference>
<dbReference type="AlphaFoldDB" id="X6NIA0"/>
<gene>
    <name evidence="1" type="ORF">RFI_11416</name>
</gene>
<proteinExistence type="predicted"/>
<evidence type="ECO:0000313" key="2">
    <source>
        <dbReference type="Proteomes" id="UP000023152"/>
    </source>
</evidence>
<dbReference type="Proteomes" id="UP000023152">
    <property type="component" value="Unassembled WGS sequence"/>
</dbReference>
<reference evidence="1 2" key="1">
    <citation type="journal article" date="2013" name="Curr. Biol.">
        <title>The Genome of the Foraminiferan Reticulomyxa filosa.</title>
        <authorList>
            <person name="Glockner G."/>
            <person name="Hulsmann N."/>
            <person name="Schleicher M."/>
            <person name="Noegel A.A."/>
            <person name="Eichinger L."/>
            <person name="Gallinger C."/>
            <person name="Pawlowski J."/>
            <person name="Sierra R."/>
            <person name="Euteneuer U."/>
            <person name="Pillet L."/>
            <person name="Moustafa A."/>
            <person name="Platzer M."/>
            <person name="Groth M."/>
            <person name="Szafranski K."/>
            <person name="Schliwa M."/>
        </authorList>
    </citation>
    <scope>NUCLEOTIDE SEQUENCE [LARGE SCALE GENOMIC DNA]</scope>
</reference>